<name>A0A2A9NW66_9AGAR</name>
<evidence type="ECO:0000256" key="1">
    <source>
        <dbReference type="SAM" id="Coils"/>
    </source>
</evidence>
<dbReference type="Pfam" id="PF02777">
    <property type="entry name" value="Sod_Fe_C"/>
    <property type="match status" value="2"/>
</dbReference>
<keyword evidence="5" id="KW-1185">Reference proteome</keyword>
<gene>
    <name evidence="4" type="ORF">AMATHDRAFT_74033</name>
</gene>
<dbReference type="InterPro" id="IPR019832">
    <property type="entry name" value="Mn/Fe_SOD_C"/>
</dbReference>
<feature type="region of interest" description="Disordered" evidence="2">
    <location>
        <begin position="195"/>
        <end position="231"/>
    </location>
</feature>
<sequence>MLLRPLRFVPSRSWVRSLHQRRSLLYPLENGLGDFLPPPALKSLAVDWQQGLLDRLNEEVKDTEDEGLNLAKTVINTAAREERTLAFNYASLALNNSFFLDNLKPPPPPPAENHQSEISMQLLGAIRQQHGSLPQLKSEFSAAALGMFTSGWVWFVTDNVGNTGVLPTFGPGTLLIRSRTYMAHEKGLSLGDLATTGQLPINQPTPPGVSPSSPISGVSGSNTPNGIPPHSRSYNIYRPAASLLDENNENPEPKTKSELLNTGQVLYPLFCLSVHEHAWMAAGYGVWGKEEWVKKFWSVLDWEKVSKAYEAVKK</sequence>
<dbReference type="GO" id="GO:0004784">
    <property type="term" value="F:superoxide dismutase activity"/>
    <property type="evidence" value="ECO:0007669"/>
    <property type="project" value="InterPro"/>
</dbReference>
<feature type="domain" description="Manganese/iron superoxide dismutase C-terminal" evidence="3">
    <location>
        <begin position="262"/>
        <end position="307"/>
    </location>
</feature>
<dbReference type="SUPFAM" id="SSF46609">
    <property type="entry name" value="Fe,Mn superoxide dismutase (SOD), N-terminal domain"/>
    <property type="match status" value="1"/>
</dbReference>
<keyword evidence="1" id="KW-0175">Coiled coil</keyword>
<reference evidence="4 5" key="1">
    <citation type="submission" date="2014-02" db="EMBL/GenBank/DDBJ databases">
        <title>Transposable element dynamics among asymbiotic and ectomycorrhizal Amanita fungi.</title>
        <authorList>
            <consortium name="DOE Joint Genome Institute"/>
            <person name="Hess J."/>
            <person name="Skrede I."/>
            <person name="Wolfe B."/>
            <person name="LaButti K."/>
            <person name="Ohm R.A."/>
            <person name="Grigoriev I.V."/>
            <person name="Pringle A."/>
        </authorList>
    </citation>
    <scope>NUCLEOTIDE SEQUENCE [LARGE SCALE GENOMIC DNA]</scope>
    <source>
        <strain evidence="4 5">SKay4041</strain>
    </source>
</reference>
<feature type="domain" description="Manganese/iron superoxide dismutase C-terminal" evidence="3">
    <location>
        <begin position="121"/>
        <end position="163"/>
    </location>
</feature>
<evidence type="ECO:0000259" key="3">
    <source>
        <dbReference type="Pfam" id="PF02777"/>
    </source>
</evidence>
<dbReference type="InterPro" id="IPR036324">
    <property type="entry name" value="Mn/Fe_SOD_N_sf"/>
</dbReference>
<accession>A0A2A9NW66</accession>
<dbReference type="Gene3D" id="3.55.40.20">
    <property type="entry name" value="Iron/manganese superoxide dismutase, C-terminal domain"/>
    <property type="match status" value="1"/>
</dbReference>
<evidence type="ECO:0000313" key="4">
    <source>
        <dbReference type="EMBL" id="PFH52547.1"/>
    </source>
</evidence>
<proteinExistence type="predicted"/>
<dbReference type="SUPFAM" id="SSF54719">
    <property type="entry name" value="Fe,Mn superoxide dismutase (SOD), C-terminal domain"/>
    <property type="match status" value="1"/>
</dbReference>
<protein>
    <recommendedName>
        <fullName evidence="3">Manganese/iron superoxide dismutase C-terminal domain-containing protein</fullName>
    </recommendedName>
</protein>
<dbReference type="PANTHER" id="PTHR42769:SF3">
    <property type="entry name" value="SUPEROXIDE DISMUTASE [FE] 2, CHLOROPLASTIC"/>
    <property type="match status" value="1"/>
</dbReference>
<dbReference type="OrthoDB" id="275227at2759"/>
<dbReference type="InterPro" id="IPR036314">
    <property type="entry name" value="SOD_C_sf"/>
</dbReference>
<evidence type="ECO:0000256" key="2">
    <source>
        <dbReference type="SAM" id="MobiDB-lite"/>
    </source>
</evidence>
<feature type="compositionally biased region" description="Low complexity" evidence="2">
    <location>
        <begin position="210"/>
        <end position="221"/>
    </location>
</feature>
<feature type="coiled-coil region" evidence="1">
    <location>
        <begin position="46"/>
        <end position="73"/>
    </location>
</feature>
<dbReference type="STRING" id="703135.A0A2A9NW66"/>
<dbReference type="EMBL" id="KZ301978">
    <property type="protein sequence ID" value="PFH52547.1"/>
    <property type="molecule type" value="Genomic_DNA"/>
</dbReference>
<evidence type="ECO:0000313" key="5">
    <source>
        <dbReference type="Proteomes" id="UP000242287"/>
    </source>
</evidence>
<organism evidence="4 5">
    <name type="scientific">Amanita thiersii Skay4041</name>
    <dbReference type="NCBI Taxonomy" id="703135"/>
    <lineage>
        <taxon>Eukaryota</taxon>
        <taxon>Fungi</taxon>
        <taxon>Dikarya</taxon>
        <taxon>Basidiomycota</taxon>
        <taxon>Agaricomycotina</taxon>
        <taxon>Agaricomycetes</taxon>
        <taxon>Agaricomycetidae</taxon>
        <taxon>Agaricales</taxon>
        <taxon>Pluteineae</taxon>
        <taxon>Amanitaceae</taxon>
        <taxon>Amanita</taxon>
    </lineage>
</organism>
<dbReference type="GO" id="GO:0046872">
    <property type="term" value="F:metal ion binding"/>
    <property type="evidence" value="ECO:0007669"/>
    <property type="project" value="InterPro"/>
</dbReference>
<dbReference type="PANTHER" id="PTHR42769">
    <property type="entry name" value="SUPEROXIDE DISMUTASE"/>
    <property type="match status" value="1"/>
</dbReference>
<dbReference type="Proteomes" id="UP000242287">
    <property type="component" value="Unassembled WGS sequence"/>
</dbReference>
<dbReference type="AlphaFoldDB" id="A0A2A9NW66"/>